<dbReference type="Proteomes" id="UP000177306">
    <property type="component" value="Unassembled WGS sequence"/>
</dbReference>
<accession>A0A1F6EHD4</accession>
<dbReference type="GO" id="GO:0004825">
    <property type="term" value="F:methionine-tRNA ligase activity"/>
    <property type="evidence" value="ECO:0007669"/>
    <property type="project" value="UniProtKB-EC"/>
</dbReference>
<dbReference type="Pfam" id="PF01588">
    <property type="entry name" value="tRNA_bind"/>
    <property type="match status" value="1"/>
</dbReference>
<comment type="function">
    <text evidence="1">Is required not only for elongation of protein synthesis but also for the initiation of all mRNA translation through initiator tRNA(fMet) aminoacylation.</text>
</comment>
<protein>
    <recommendedName>
        <fullName evidence="5">Methionine--tRNA ligase</fullName>
        <ecNumber evidence="4">6.1.1.10</ecNumber>
    </recommendedName>
    <alternativeName>
        <fullName evidence="14">Methionyl-tRNA synthetase</fullName>
    </alternativeName>
</protein>
<evidence type="ECO:0000256" key="7">
    <source>
        <dbReference type="ARBA" id="ARBA00022555"/>
    </source>
</evidence>
<sequence>MLSYNDFSQLDIRIGTILSAERVPETDKLIKLSVDIGEEAPRTLVAGIAAFVPDTATLIGKQIPLLANLEPRLLKGIESNGMILAASDEDGGFALLSPDASGKVRNGARVK</sequence>
<dbReference type="GO" id="GO:0005737">
    <property type="term" value="C:cytoplasm"/>
    <property type="evidence" value="ECO:0007669"/>
    <property type="project" value="UniProtKB-SubCell"/>
</dbReference>
<evidence type="ECO:0000256" key="3">
    <source>
        <dbReference type="ARBA" id="ARBA00011738"/>
    </source>
</evidence>
<proteinExistence type="predicted"/>
<evidence type="ECO:0000256" key="6">
    <source>
        <dbReference type="ARBA" id="ARBA00022490"/>
    </source>
</evidence>
<evidence type="ECO:0000256" key="1">
    <source>
        <dbReference type="ARBA" id="ARBA00003314"/>
    </source>
</evidence>
<evidence type="ECO:0000256" key="16">
    <source>
        <dbReference type="PROSITE-ProRule" id="PRU00209"/>
    </source>
</evidence>
<comment type="subunit">
    <text evidence="3">Homodimer.</text>
</comment>
<evidence type="ECO:0000256" key="12">
    <source>
        <dbReference type="ARBA" id="ARBA00022917"/>
    </source>
</evidence>
<dbReference type="Gene3D" id="2.40.50.140">
    <property type="entry name" value="Nucleic acid-binding proteins"/>
    <property type="match status" value="1"/>
</dbReference>
<comment type="subcellular location">
    <subcellularLocation>
        <location evidence="2">Cytoplasm</location>
    </subcellularLocation>
</comment>
<comment type="catalytic activity">
    <reaction evidence="15">
        <text>tRNA(Met) + L-methionine + ATP = L-methionyl-tRNA(Met) + AMP + diphosphate</text>
        <dbReference type="Rhea" id="RHEA:13481"/>
        <dbReference type="Rhea" id="RHEA-COMP:9667"/>
        <dbReference type="Rhea" id="RHEA-COMP:9698"/>
        <dbReference type="ChEBI" id="CHEBI:30616"/>
        <dbReference type="ChEBI" id="CHEBI:33019"/>
        <dbReference type="ChEBI" id="CHEBI:57844"/>
        <dbReference type="ChEBI" id="CHEBI:78442"/>
        <dbReference type="ChEBI" id="CHEBI:78530"/>
        <dbReference type="ChEBI" id="CHEBI:456215"/>
        <dbReference type="EC" id="6.1.1.10"/>
    </reaction>
</comment>
<keyword evidence="9" id="KW-0547">Nucleotide-binding</keyword>
<reference evidence="18 19" key="1">
    <citation type="journal article" date="2016" name="Nat. Commun.">
        <title>Thousands of microbial genomes shed light on interconnected biogeochemical processes in an aquifer system.</title>
        <authorList>
            <person name="Anantharaman K."/>
            <person name="Brown C.T."/>
            <person name="Hug L.A."/>
            <person name="Sharon I."/>
            <person name="Castelle C.J."/>
            <person name="Probst A.J."/>
            <person name="Thomas B.C."/>
            <person name="Singh A."/>
            <person name="Wilkins M.J."/>
            <person name="Karaoz U."/>
            <person name="Brodie E.L."/>
            <person name="Williams K.H."/>
            <person name="Hubbard S.S."/>
            <person name="Banfield J.F."/>
        </authorList>
    </citation>
    <scope>NUCLEOTIDE SEQUENCE [LARGE SCALE GENOMIC DNA]</scope>
</reference>
<keyword evidence="12" id="KW-0648">Protein biosynthesis</keyword>
<evidence type="ECO:0000256" key="5">
    <source>
        <dbReference type="ARBA" id="ARBA00018753"/>
    </source>
</evidence>
<dbReference type="GO" id="GO:0005524">
    <property type="term" value="F:ATP binding"/>
    <property type="evidence" value="ECO:0007669"/>
    <property type="project" value="UniProtKB-KW"/>
</dbReference>
<dbReference type="PANTHER" id="PTHR11586">
    <property type="entry name" value="TRNA-AMINOACYLATION COFACTOR ARC1 FAMILY MEMBER"/>
    <property type="match status" value="1"/>
</dbReference>
<evidence type="ECO:0000313" key="18">
    <source>
        <dbReference type="EMBL" id="OGG73051.1"/>
    </source>
</evidence>
<feature type="domain" description="TRNA-binding" evidence="17">
    <location>
        <begin position="6"/>
        <end position="111"/>
    </location>
</feature>
<organism evidence="18 19">
    <name type="scientific">Candidatus Kaiserbacteria bacterium RIFCSPLOWO2_01_FULL_53_17</name>
    <dbReference type="NCBI Taxonomy" id="1798511"/>
    <lineage>
        <taxon>Bacteria</taxon>
        <taxon>Candidatus Kaiseribacteriota</taxon>
    </lineage>
</organism>
<evidence type="ECO:0000259" key="17">
    <source>
        <dbReference type="PROSITE" id="PS50886"/>
    </source>
</evidence>
<keyword evidence="10" id="KW-0067">ATP-binding</keyword>
<dbReference type="InterPro" id="IPR051270">
    <property type="entry name" value="Tyrosine-tRNA_ligase_regulator"/>
</dbReference>
<keyword evidence="13" id="KW-0030">Aminoacyl-tRNA synthetase</keyword>
<evidence type="ECO:0000256" key="9">
    <source>
        <dbReference type="ARBA" id="ARBA00022741"/>
    </source>
</evidence>
<dbReference type="PROSITE" id="PS50886">
    <property type="entry name" value="TRBD"/>
    <property type="match status" value="1"/>
</dbReference>
<dbReference type="InterPro" id="IPR012340">
    <property type="entry name" value="NA-bd_OB-fold"/>
</dbReference>
<dbReference type="EMBL" id="MFLY01000015">
    <property type="protein sequence ID" value="OGG73051.1"/>
    <property type="molecule type" value="Genomic_DNA"/>
</dbReference>
<dbReference type="GO" id="GO:0000049">
    <property type="term" value="F:tRNA binding"/>
    <property type="evidence" value="ECO:0007669"/>
    <property type="project" value="UniProtKB-UniRule"/>
</dbReference>
<keyword evidence="8" id="KW-0436">Ligase</keyword>
<dbReference type="InterPro" id="IPR002547">
    <property type="entry name" value="tRNA-bd_dom"/>
</dbReference>
<keyword evidence="11 16" id="KW-0694">RNA-binding</keyword>
<evidence type="ECO:0000256" key="11">
    <source>
        <dbReference type="ARBA" id="ARBA00022884"/>
    </source>
</evidence>
<keyword evidence="7 16" id="KW-0820">tRNA-binding</keyword>
<dbReference type="PANTHER" id="PTHR11586:SF37">
    <property type="entry name" value="TRNA-BINDING DOMAIN-CONTAINING PROTEIN"/>
    <property type="match status" value="1"/>
</dbReference>
<dbReference type="EC" id="6.1.1.10" evidence="4"/>
<evidence type="ECO:0000313" key="19">
    <source>
        <dbReference type="Proteomes" id="UP000177306"/>
    </source>
</evidence>
<evidence type="ECO:0000256" key="13">
    <source>
        <dbReference type="ARBA" id="ARBA00023146"/>
    </source>
</evidence>
<evidence type="ECO:0000256" key="15">
    <source>
        <dbReference type="ARBA" id="ARBA00047364"/>
    </source>
</evidence>
<evidence type="ECO:0000256" key="8">
    <source>
        <dbReference type="ARBA" id="ARBA00022598"/>
    </source>
</evidence>
<evidence type="ECO:0000256" key="2">
    <source>
        <dbReference type="ARBA" id="ARBA00004496"/>
    </source>
</evidence>
<dbReference type="GO" id="GO:0006412">
    <property type="term" value="P:translation"/>
    <property type="evidence" value="ECO:0007669"/>
    <property type="project" value="UniProtKB-KW"/>
</dbReference>
<keyword evidence="6" id="KW-0963">Cytoplasm</keyword>
<dbReference type="AlphaFoldDB" id="A0A1F6EHD4"/>
<dbReference type="SUPFAM" id="SSF50249">
    <property type="entry name" value="Nucleic acid-binding proteins"/>
    <property type="match status" value="1"/>
</dbReference>
<name>A0A1F6EHD4_9BACT</name>
<comment type="caution">
    <text evidence="18">The sequence shown here is derived from an EMBL/GenBank/DDBJ whole genome shotgun (WGS) entry which is preliminary data.</text>
</comment>
<evidence type="ECO:0000256" key="10">
    <source>
        <dbReference type="ARBA" id="ARBA00022840"/>
    </source>
</evidence>
<dbReference type="FunFam" id="2.40.50.140:FF:000042">
    <property type="entry name" value="Methionine--tRNA ligase"/>
    <property type="match status" value="1"/>
</dbReference>
<evidence type="ECO:0000256" key="4">
    <source>
        <dbReference type="ARBA" id="ARBA00012838"/>
    </source>
</evidence>
<evidence type="ECO:0000256" key="14">
    <source>
        <dbReference type="ARBA" id="ARBA00030904"/>
    </source>
</evidence>
<gene>
    <name evidence="18" type="ORF">A3A38_01890</name>
</gene>